<dbReference type="Proteomes" id="UP000565719">
    <property type="component" value="Unassembled WGS sequence"/>
</dbReference>
<evidence type="ECO:0000256" key="1">
    <source>
        <dbReference type="SAM" id="Phobius"/>
    </source>
</evidence>
<proteinExistence type="predicted"/>
<reference evidence="2 3" key="1">
    <citation type="submission" date="2019-09" db="EMBL/GenBank/DDBJ databases">
        <title>Draft genome sequencing and comparative genomics of hatchery-associated Vibrios.</title>
        <authorList>
            <person name="Kehlet-Delgado H."/>
            <person name="Mueller R.S."/>
        </authorList>
    </citation>
    <scope>NUCLEOTIDE SEQUENCE [LARGE SCALE GENOMIC DNA]</scope>
    <source>
        <strain evidence="2 3">99-46-Y</strain>
    </source>
</reference>
<gene>
    <name evidence="2" type="ORF">F0225_19315</name>
</gene>
<dbReference type="AlphaFoldDB" id="A0A7Y4EG48"/>
<keyword evidence="1" id="KW-1133">Transmembrane helix</keyword>
<organism evidence="2 3">
    <name type="scientific">Vibrio pectenicida</name>
    <dbReference type="NCBI Taxonomy" id="62763"/>
    <lineage>
        <taxon>Bacteria</taxon>
        <taxon>Pseudomonadati</taxon>
        <taxon>Pseudomonadota</taxon>
        <taxon>Gammaproteobacteria</taxon>
        <taxon>Vibrionales</taxon>
        <taxon>Vibrionaceae</taxon>
        <taxon>Vibrio</taxon>
    </lineage>
</organism>
<evidence type="ECO:0000313" key="3">
    <source>
        <dbReference type="Proteomes" id="UP000565719"/>
    </source>
</evidence>
<feature type="transmembrane region" description="Helical" evidence="1">
    <location>
        <begin position="102"/>
        <end position="124"/>
    </location>
</feature>
<sequence>MSEAVWWELLIMIPGSVLAGYAIVWSVPAAIMCAVVSLGSLQHIIFMDRQLAKDVNKYYNQNGYMIPQYQMSWAIGSRCFDYWLMYPFIRNRSKTNSKRFKLFMWVNALGMWSWIGMFAFGFLAKSLSII</sequence>
<dbReference type="EMBL" id="VTXC01000117">
    <property type="protein sequence ID" value="NOH73459.1"/>
    <property type="molecule type" value="Genomic_DNA"/>
</dbReference>
<name>A0A7Y4EG48_9VIBR</name>
<protein>
    <submittedName>
        <fullName evidence="2">Uncharacterized protein</fullName>
    </submittedName>
</protein>
<comment type="caution">
    <text evidence="2">The sequence shown here is derived from an EMBL/GenBank/DDBJ whole genome shotgun (WGS) entry which is preliminary data.</text>
</comment>
<accession>A0A7Y4EG48</accession>
<keyword evidence="1" id="KW-0472">Membrane</keyword>
<evidence type="ECO:0000313" key="2">
    <source>
        <dbReference type="EMBL" id="NOH73459.1"/>
    </source>
</evidence>
<keyword evidence="1" id="KW-0812">Transmembrane</keyword>
<dbReference type="RefSeq" id="WP_171362398.1">
    <property type="nucleotide sequence ID" value="NZ_VTXC01000117.1"/>
</dbReference>